<evidence type="ECO:0000256" key="1">
    <source>
        <dbReference type="SAM" id="MobiDB-lite"/>
    </source>
</evidence>
<sequence>MQGQPKAQAYEISEWLKPEPNSKAKINDSEFFDKSNEKAENIFLKPTKSEKTKTVRPKVTKQKQEDDSTMGFDEENGRVQPRLQRREQKSSVPFSNIHQSDDNEVAKPERKHKKKLKKKKHREQSANGHTVTVNSGIKRKERKHKKEKKKKKSKKEDN</sequence>
<proteinExistence type="predicted"/>
<accession>A0A7S3JCN6</accession>
<feature type="compositionally biased region" description="Basic residues" evidence="1">
    <location>
        <begin position="137"/>
        <end position="158"/>
    </location>
</feature>
<feature type="region of interest" description="Disordered" evidence="1">
    <location>
        <begin position="1"/>
        <end position="158"/>
    </location>
</feature>
<organism evidence="2">
    <name type="scientific">Euplotes harpa</name>
    <dbReference type="NCBI Taxonomy" id="151035"/>
    <lineage>
        <taxon>Eukaryota</taxon>
        <taxon>Sar</taxon>
        <taxon>Alveolata</taxon>
        <taxon>Ciliophora</taxon>
        <taxon>Intramacronucleata</taxon>
        <taxon>Spirotrichea</taxon>
        <taxon>Hypotrichia</taxon>
        <taxon>Euplotida</taxon>
        <taxon>Euplotidae</taxon>
        <taxon>Euplotes</taxon>
    </lineage>
</organism>
<feature type="compositionally biased region" description="Basic and acidic residues" evidence="1">
    <location>
        <begin position="14"/>
        <end position="40"/>
    </location>
</feature>
<gene>
    <name evidence="2" type="ORF">EHAR0213_LOCUS10421</name>
</gene>
<feature type="compositionally biased region" description="Basic and acidic residues" evidence="1">
    <location>
        <begin position="99"/>
        <end position="108"/>
    </location>
</feature>
<evidence type="ECO:0000313" key="2">
    <source>
        <dbReference type="EMBL" id="CAE0351507.1"/>
    </source>
</evidence>
<protein>
    <submittedName>
        <fullName evidence="2">Uncharacterized protein</fullName>
    </submittedName>
</protein>
<dbReference type="AlphaFoldDB" id="A0A7S3JCN6"/>
<reference evidence="2" key="1">
    <citation type="submission" date="2021-01" db="EMBL/GenBank/DDBJ databases">
        <authorList>
            <person name="Corre E."/>
            <person name="Pelletier E."/>
            <person name="Niang G."/>
            <person name="Scheremetjew M."/>
            <person name="Finn R."/>
            <person name="Kale V."/>
            <person name="Holt S."/>
            <person name="Cochrane G."/>
            <person name="Meng A."/>
            <person name="Brown T."/>
            <person name="Cohen L."/>
        </authorList>
    </citation>
    <scope>NUCLEOTIDE SEQUENCE</scope>
    <source>
        <strain evidence="2">FSP1.4</strain>
    </source>
</reference>
<feature type="compositionally biased region" description="Polar residues" evidence="1">
    <location>
        <begin position="125"/>
        <end position="135"/>
    </location>
</feature>
<feature type="compositionally biased region" description="Basic residues" evidence="1">
    <location>
        <begin position="109"/>
        <end position="122"/>
    </location>
</feature>
<dbReference type="EMBL" id="HBII01025190">
    <property type="protein sequence ID" value="CAE0351507.1"/>
    <property type="molecule type" value="Transcribed_RNA"/>
</dbReference>
<name>A0A7S3JCN6_9SPIT</name>